<dbReference type="GO" id="GO:0009103">
    <property type="term" value="P:lipopolysaccharide biosynthetic process"/>
    <property type="evidence" value="ECO:0007669"/>
    <property type="project" value="UniProtKB-ARBA"/>
</dbReference>
<evidence type="ECO:0000256" key="5">
    <source>
        <dbReference type="ARBA" id="ARBA00022692"/>
    </source>
</evidence>
<feature type="transmembrane region" description="Helical" evidence="9">
    <location>
        <begin position="342"/>
        <end position="366"/>
    </location>
</feature>
<dbReference type="PANTHER" id="PTHR33908:SF11">
    <property type="entry name" value="MEMBRANE PROTEIN"/>
    <property type="match status" value="1"/>
</dbReference>
<dbReference type="GO" id="GO:0005886">
    <property type="term" value="C:plasma membrane"/>
    <property type="evidence" value="ECO:0007669"/>
    <property type="project" value="UniProtKB-SubCell"/>
</dbReference>
<dbReference type="InterPro" id="IPR038731">
    <property type="entry name" value="RgtA/B/C-like"/>
</dbReference>
<evidence type="ECO:0000256" key="3">
    <source>
        <dbReference type="ARBA" id="ARBA00022676"/>
    </source>
</evidence>
<keyword evidence="4" id="KW-0808">Transferase</keyword>
<feature type="transmembrane region" description="Helical" evidence="9">
    <location>
        <begin position="208"/>
        <end position="226"/>
    </location>
</feature>
<sequence>MKRLADNALSAPGADAHWRGALLLAFGLTAVRLVALFVTPLELYPDEAQYWLWSRTLDWGYFSKPPMIAWTIWTTTHIGGNGEAWVRLAAPLFHLGATLAVFGIGRRLYGGAVGFAACALYALMPGVQISALAIATDAILLFFLSLALLAYVELPFAEGRRRLLTAAGFGAAVGLAFLSKYAAVYAIIGLALHLVISRDARRVWDWRTAGVALAAFLLILSPNLAWNAAHGFSTVQHTAANAAWGGRKLFNVAELGEFTVSQFGVFGPIPFAVLIGGLALLAVRRRLTDADLTLLCFSIPPLLIVTLQAFISRANANWSGAGYVAGSILVAAWLMRWRARGWLIGAVASQALIAALFLACVISPAFTETIGASNAFKRAKGWEQTVRAITERAAAEPALTAVVVDDRFLFNASAYYGREFFGAVNSPPLKMWVREAHPQNQAETTDPLTVATGARVLAASLDLVYRDEVAQDFKSVSGREIHSVMLDRKHRRRTELFIGEGFAPLPRDPVTGQPPAPKVVRAE</sequence>
<feature type="transmembrane region" description="Helical" evidence="9">
    <location>
        <begin position="108"/>
        <end position="124"/>
    </location>
</feature>
<comment type="subcellular location">
    <subcellularLocation>
        <location evidence="1">Cell membrane</location>
        <topology evidence="1">Multi-pass membrane protein</topology>
    </subcellularLocation>
</comment>
<reference evidence="11" key="1">
    <citation type="submission" date="2021-04" db="EMBL/GenBank/DDBJ databases">
        <title>Draft genome assembly of strain Phenylobacterium sp. 20VBR1 using MiniION and Illumina platforms.</title>
        <authorList>
            <person name="Thomas F.A."/>
            <person name="Krishnan K.P."/>
            <person name="Sinha R.K."/>
        </authorList>
    </citation>
    <scope>NUCLEOTIDE SEQUENCE</scope>
    <source>
        <strain evidence="11">20VBR1</strain>
    </source>
</reference>
<dbReference type="AlphaFoldDB" id="A0A941CYN5"/>
<dbReference type="InterPro" id="IPR050297">
    <property type="entry name" value="LipidA_mod_glycosyltrf_83"/>
</dbReference>
<keyword evidence="6 9" id="KW-1133">Transmembrane helix</keyword>
<feature type="transmembrane region" description="Helical" evidence="9">
    <location>
        <begin position="172"/>
        <end position="196"/>
    </location>
</feature>
<feature type="domain" description="Glycosyltransferase RgtA/B/C/D-like" evidence="10">
    <location>
        <begin position="63"/>
        <end position="226"/>
    </location>
</feature>
<feature type="transmembrane region" description="Helical" evidence="9">
    <location>
        <begin position="292"/>
        <end position="311"/>
    </location>
</feature>
<gene>
    <name evidence="11" type="ORF">JKL49_02765</name>
</gene>
<keyword evidence="2" id="KW-1003">Cell membrane</keyword>
<keyword evidence="3" id="KW-0328">Glycosyltransferase</keyword>
<name>A0A941CYN5_9CAUL</name>
<feature type="transmembrane region" description="Helical" evidence="9">
    <location>
        <begin position="131"/>
        <end position="152"/>
    </location>
</feature>
<evidence type="ECO:0000256" key="9">
    <source>
        <dbReference type="SAM" id="Phobius"/>
    </source>
</evidence>
<feature type="transmembrane region" description="Helical" evidence="9">
    <location>
        <begin position="263"/>
        <end position="283"/>
    </location>
</feature>
<keyword evidence="5 9" id="KW-0812">Transmembrane</keyword>
<evidence type="ECO:0000259" key="10">
    <source>
        <dbReference type="Pfam" id="PF13231"/>
    </source>
</evidence>
<dbReference type="Proteomes" id="UP000622580">
    <property type="component" value="Unassembled WGS sequence"/>
</dbReference>
<accession>A0A941CYN5</accession>
<evidence type="ECO:0000256" key="2">
    <source>
        <dbReference type="ARBA" id="ARBA00022475"/>
    </source>
</evidence>
<feature type="transmembrane region" description="Helical" evidence="9">
    <location>
        <begin position="317"/>
        <end position="335"/>
    </location>
</feature>
<dbReference type="PANTHER" id="PTHR33908">
    <property type="entry name" value="MANNOSYLTRANSFERASE YKCB-RELATED"/>
    <property type="match status" value="1"/>
</dbReference>
<evidence type="ECO:0000256" key="4">
    <source>
        <dbReference type="ARBA" id="ARBA00022679"/>
    </source>
</evidence>
<evidence type="ECO:0000313" key="11">
    <source>
        <dbReference type="EMBL" id="MBR7618299.1"/>
    </source>
</evidence>
<evidence type="ECO:0000256" key="6">
    <source>
        <dbReference type="ARBA" id="ARBA00022989"/>
    </source>
</evidence>
<proteinExistence type="predicted"/>
<comment type="caution">
    <text evidence="11">The sequence shown here is derived from an EMBL/GenBank/DDBJ whole genome shotgun (WGS) entry which is preliminary data.</text>
</comment>
<organism evidence="11 12">
    <name type="scientific">Phenylobacterium glaciei</name>
    <dbReference type="NCBI Taxonomy" id="2803784"/>
    <lineage>
        <taxon>Bacteria</taxon>
        <taxon>Pseudomonadati</taxon>
        <taxon>Pseudomonadota</taxon>
        <taxon>Alphaproteobacteria</taxon>
        <taxon>Caulobacterales</taxon>
        <taxon>Caulobacteraceae</taxon>
        <taxon>Phenylobacterium</taxon>
    </lineage>
</organism>
<dbReference type="Pfam" id="PF13231">
    <property type="entry name" value="PMT_2"/>
    <property type="match status" value="1"/>
</dbReference>
<evidence type="ECO:0000313" key="12">
    <source>
        <dbReference type="Proteomes" id="UP000622580"/>
    </source>
</evidence>
<feature type="transmembrane region" description="Helical" evidence="9">
    <location>
        <begin position="21"/>
        <end position="41"/>
    </location>
</feature>
<keyword evidence="7 9" id="KW-0472">Membrane</keyword>
<evidence type="ECO:0000256" key="1">
    <source>
        <dbReference type="ARBA" id="ARBA00004651"/>
    </source>
</evidence>
<feature type="region of interest" description="Disordered" evidence="8">
    <location>
        <begin position="504"/>
        <end position="523"/>
    </location>
</feature>
<dbReference type="EMBL" id="JAGSGD010000001">
    <property type="protein sequence ID" value="MBR7618299.1"/>
    <property type="molecule type" value="Genomic_DNA"/>
</dbReference>
<keyword evidence="12" id="KW-1185">Reference proteome</keyword>
<evidence type="ECO:0000256" key="7">
    <source>
        <dbReference type="ARBA" id="ARBA00023136"/>
    </source>
</evidence>
<evidence type="ECO:0000256" key="8">
    <source>
        <dbReference type="SAM" id="MobiDB-lite"/>
    </source>
</evidence>
<dbReference type="GO" id="GO:0016763">
    <property type="term" value="F:pentosyltransferase activity"/>
    <property type="evidence" value="ECO:0007669"/>
    <property type="project" value="TreeGrafter"/>
</dbReference>
<protein>
    <submittedName>
        <fullName evidence="11">Glycosyltransferase family 39 protein</fullName>
    </submittedName>
</protein>